<dbReference type="EMBL" id="AEUP01000028">
    <property type="protein sequence ID" value="EGE47625.1"/>
    <property type="molecule type" value="Genomic_DNA"/>
</dbReference>
<dbReference type="GO" id="GO:0030145">
    <property type="term" value="F:manganese ion binding"/>
    <property type="evidence" value="ECO:0007669"/>
    <property type="project" value="InterPro"/>
</dbReference>
<dbReference type="InterPro" id="IPR043472">
    <property type="entry name" value="Macro_dom-like"/>
</dbReference>
<keyword evidence="4" id="KW-0378">Hydrolase</keyword>
<reference evidence="7 8" key="1">
    <citation type="journal article" date="2011" name="Science">
        <title>Drosophila microbiome modulates host developmental and metabolic homeostasis via insulin signaling.</title>
        <authorList>
            <person name="Shin S.C."/>
            <person name="Kim S.H."/>
            <person name="You H."/>
            <person name="Kim B."/>
            <person name="Kim A.C."/>
            <person name="Lee K.A."/>
            <person name="Yoon J.H."/>
            <person name="Ryu J.H."/>
            <person name="Lee W.J."/>
        </authorList>
    </citation>
    <scope>NUCLEOTIDE SEQUENCE [LARGE SCALE GENOMIC DNA]</scope>
    <source>
        <strain evidence="7 8">DM001</strain>
    </source>
</reference>
<dbReference type="InterPro" id="IPR000819">
    <property type="entry name" value="Peptidase_M17_C"/>
</dbReference>
<protein>
    <submittedName>
        <fullName evidence="7">Putative cytosol aminopeptidase</fullName>
    </submittedName>
</protein>
<dbReference type="CDD" id="cd00433">
    <property type="entry name" value="Peptidase_M17"/>
    <property type="match status" value="1"/>
</dbReference>
<organism evidence="7 8">
    <name type="scientific">Acetobacter pomorum DM001</name>
    <dbReference type="NCBI Taxonomy" id="945681"/>
    <lineage>
        <taxon>Bacteria</taxon>
        <taxon>Pseudomonadati</taxon>
        <taxon>Pseudomonadota</taxon>
        <taxon>Alphaproteobacteria</taxon>
        <taxon>Acetobacterales</taxon>
        <taxon>Acetobacteraceae</taxon>
        <taxon>Acetobacter</taxon>
    </lineage>
</organism>
<dbReference type="InterPro" id="IPR011356">
    <property type="entry name" value="Leucine_aapep/pepB"/>
</dbReference>
<evidence type="ECO:0000256" key="3">
    <source>
        <dbReference type="ARBA" id="ARBA00022670"/>
    </source>
</evidence>
<dbReference type="SUPFAM" id="SSF53187">
    <property type="entry name" value="Zn-dependent exopeptidases"/>
    <property type="match status" value="1"/>
</dbReference>
<dbReference type="GO" id="GO:0005737">
    <property type="term" value="C:cytoplasm"/>
    <property type="evidence" value="ECO:0007669"/>
    <property type="project" value="InterPro"/>
</dbReference>
<gene>
    <name evidence="7" type="primary">pepA</name>
    <name evidence="7" type="ORF">APO_1608</name>
</gene>
<evidence type="ECO:0000259" key="6">
    <source>
        <dbReference type="PROSITE" id="PS00631"/>
    </source>
</evidence>
<evidence type="ECO:0000313" key="8">
    <source>
        <dbReference type="Proteomes" id="UP000018454"/>
    </source>
</evidence>
<sequence length="551" mass="58974">MCFSGVGGAQNGPHGRIVRRRCVMSGSSHTAGRNHHTNIVCRRVWKSKPSDAIILAEGNMLTGNSPESEGRNVMPVREADCLVVSRRGSKVRTVHAVRPSEQAVLEAWVGEQAAAFAESCGFKALPGQLVMVPDTNGVPTALFGVPEKGVVDPFIFGALAQELPDGDWRVETPDDIARHDVILGFCLGAYQYGLKSASAKKPTTRLVVTAQERASVASEIARSIWLARDLINTPANLLGPSDLARAAKTVLKEFGADVDVIKGAALDKAYPLLAHVGNGSDRGPRVVVAQWHGSTADKKAPLISLVGKGVCFDSGGYDLKPSSGMLRMKKDMGGAATVLALARLIMTQDLPVRLELRLGCVENSVSGHAMRPLDVVRSRSGLTVEIGNTDAEGRLVLCDLLHEAGEQNPDLLLDVATLTGAARVALGPDLPALFCNDEAISKVFLEAGQQEADPMWRLPLWQGYREWLGSSVADISNISSRPTAGAITAGLFLERFVNPDQRWVHIDSYAWNDSSRPGRPKGGDSPGVRAVFKAITQLFCEEQDTAAIKVS</sequence>
<accession>F1YUI6</accession>
<evidence type="ECO:0000256" key="5">
    <source>
        <dbReference type="ARBA" id="ARBA00023211"/>
    </source>
</evidence>
<name>F1YUI6_9PROT</name>
<keyword evidence="3" id="KW-0645">Protease</keyword>
<dbReference type="InterPro" id="IPR048816">
    <property type="entry name" value="Peptidase_M17_N_1"/>
</dbReference>
<dbReference type="Pfam" id="PF00883">
    <property type="entry name" value="Peptidase_M17"/>
    <property type="match status" value="1"/>
</dbReference>
<dbReference type="Pfam" id="PF21337">
    <property type="entry name" value="Peptidase_M17_N_1"/>
    <property type="match status" value="1"/>
</dbReference>
<dbReference type="Gene3D" id="3.40.220.10">
    <property type="entry name" value="Leucine Aminopeptidase, subunit E, domain 1"/>
    <property type="match status" value="1"/>
</dbReference>
<dbReference type="PANTHER" id="PTHR11963">
    <property type="entry name" value="LEUCINE AMINOPEPTIDASE-RELATED"/>
    <property type="match status" value="1"/>
</dbReference>
<dbReference type="PANTHER" id="PTHR11963:SF20">
    <property type="entry name" value="PEPTIDASE B"/>
    <property type="match status" value="1"/>
</dbReference>
<dbReference type="Proteomes" id="UP000018454">
    <property type="component" value="Unassembled WGS sequence"/>
</dbReference>
<proteinExistence type="inferred from homology"/>
<dbReference type="PROSITE" id="PS00631">
    <property type="entry name" value="CYTOSOL_AP"/>
    <property type="match status" value="1"/>
</dbReference>
<comment type="similarity">
    <text evidence="1">Belongs to the peptidase M17 family.</text>
</comment>
<evidence type="ECO:0000256" key="1">
    <source>
        <dbReference type="ARBA" id="ARBA00009528"/>
    </source>
</evidence>
<keyword evidence="2 7" id="KW-0031">Aminopeptidase</keyword>
<dbReference type="PRINTS" id="PR00481">
    <property type="entry name" value="LAMNOPPTDASE"/>
</dbReference>
<dbReference type="GO" id="GO:0006508">
    <property type="term" value="P:proteolysis"/>
    <property type="evidence" value="ECO:0007669"/>
    <property type="project" value="UniProtKB-KW"/>
</dbReference>
<evidence type="ECO:0000256" key="2">
    <source>
        <dbReference type="ARBA" id="ARBA00022438"/>
    </source>
</evidence>
<feature type="domain" description="Cytosol aminopeptidase" evidence="6">
    <location>
        <begin position="388"/>
        <end position="395"/>
    </location>
</feature>
<comment type="caution">
    <text evidence="7">The sequence shown here is derived from an EMBL/GenBank/DDBJ whole genome shotgun (WGS) entry which is preliminary data.</text>
</comment>
<evidence type="ECO:0000313" key="7">
    <source>
        <dbReference type="EMBL" id="EGE47625.1"/>
    </source>
</evidence>
<evidence type="ECO:0000256" key="4">
    <source>
        <dbReference type="ARBA" id="ARBA00022801"/>
    </source>
</evidence>
<dbReference type="GO" id="GO:0070006">
    <property type="term" value="F:metalloaminopeptidase activity"/>
    <property type="evidence" value="ECO:0007669"/>
    <property type="project" value="InterPro"/>
</dbReference>
<dbReference type="Gene3D" id="3.40.630.10">
    <property type="entry name" value="Zn peptidases"/>
    <property type="match status" value="1"/>
</dbReference>
<dbReference type="AlphaFoldDB" id="F1YUI6"/>
<keyword evidence="5" id="KW-0464">Manganese</keyword>